<dbReference type="PANTHER" id="PTHR12203:SF118">
    <property type="entry name" value="BETA-1,2-XYLOSYLTRANSFERASE 1"/>
    <property type="match status" value="1"/>
</dbReference>
<reference evidence="4" key="1">
    <citation type="submission" date="2016-10" db="EMBL/GenBank/DDBJ databases">
        <authorList>
            <person name="Jeantristanb JTB J.-T."/>
            <person name="Ricardo R."/>
        </authorList>
    </citation>
    <scope>NUCLEOTIDE SEQUENCE [LARGE SCALE GENOMIC DNA]</scope>
</reference>
<dbReference type="STRING" id="289078.A0A2X0KK11"/>
<dbReference type="PANTHER" id="PTHR12203">
    <property type="entry name" value="KDEL LYS-ASP-GLU-LEU CONTAINING - RELATED"/>
    <property type="match status" value="1"/>
</dbReference>
<dbReference type="EMBL" id="FMWP01000048">
    <property type="protein sequence ID" value="SCZ93839.1"/>
    <property type="molecule type" value="Genomic_DNA"/>
</dbReference>
<dbReference type="SMART" id="SM00672">
    <property type="entry name" value="CAP10"/>
    <property type="match status" value="1"/>
</dbReference>
<dbReference type="AlphaFoldDB" id="A0A2X0KK11"/>
<name>A0A2X0KK11_9BASI</name>
<feature type="domain" description="Glycosyl transferase CAP10" evidence="2">
    <location>
        <begin position="286"/>
        <end position="544"/>
    </location>
</feature>
<dbReference type="InterPro" id="IPR051091">
    <property type="entry name" value="O-Glucosyltr/Glycosyltrsf_90"/>
</dbReference>
<organism evidence="3 4">
    <name type="scientific">Microbotryum saponariae</name>
    <dbReference type="NCBI Taxonomy" id="289078"/>
    <lineage>
        <taxon>Eukaryota</taxon>
        <taxon>Fungi</taxon>
        <taxon>Dikarya</taxon>
        <taxon>Basidiomycota</taxon>
        <taxon>Pucciniomycotina</taxon>
        <taxon>Microbotryomycetes</taxon>
        <taxon>Microbotryales</taxon>
        <taxon>Microbotryaceae</taxon>
        <taxon>Microbotryum</taxon>
    </lineage>
</organism>
<sequence length="583" mass="66665">MLGRYTRRCASSQNRGKNSSELIAIELGQEDALSGSLTYKKDFGVLHYPATRASTPEHGQKSAGKRQSSVPDQPHPIHHLMQRAEQEWNEKVARQSRSFAEAIAKYHHRYDQPPPKGFEVWYAFAVENNVQMIDEYDSIYEKILPFAAIPQHVLKARADMSQNREEFWLQHHGITINIENMGKNVTARGPMMESSKHRVDEVMKLIKDIVPLLPRDVNFTFTGHDIPWIVVGGEQKQKHIAAAIEKRYFGDDRRRGGWASMCPPGSPLRRATPFDARMEWKPPSGLTLIENHIDSMDVCHHPENQGLHGFTAWDGPRPALFFPMFSFTSSHLHNDLLLPALEQYGRPVGPDPIWSKKKKNELCGEVGRTNENITVAVSVSVDDKPNQPGNLTLHSAPASSWAKHYFDFQFSGCAQQCGTQAMCRSFEAEHRWDAYMSEAQQNEYKYVLDVDGNGWSGRFHRLMASNSLVLKSTIFPEWYAERIQPWYHYVPVNVDHQDLYSIMAFFKGDLEGKGGHDVSTEQIAMQGKEWTEGHWRWVDMQACEQFRCCRLAPRSAASESSTEHDTDVLLVQYRAMERPERLP</sequence>
<feature type="region of interest" description="Disordered" evidence="1">
    <location>
        <begin position="51"/>
        <end position="74"/>
    </location>
</feature>
<dbReference type="Pfam" id="PF05686">
    <property type="entry name" value="Glyco_transf_90"/>
    <property type="match status" value="1"/>
</dbReference>
<protein>
    <submittedName>
        <fullName evidence="3">BZ3500_MvSof-1268-A1-R1_Chr6-3g08919 protein</fullName>
    </submittedName>
</protein>
<evidence type="ECO:0000313" key="3">
    <source>
        <dbReference type="EMBL" id="SCZ93839.1"/>
    </source>
</evidence>
<dbReference type="OrthoDB" id="541052at2759"/>
<keyword evidence="4" id="KW-1185">Reference proteome</keyword>
<evidence type="ECO:0000256" key="1">
    <source>
        <dbReference type="SAM" id="MobiDB-lite"/>
    </source>
</evidence>
<evidence type="ECO:0000313" key="4">
    <source>
        <dbReference type="Proteomes" id="UP000249723"/>
    </source>
</evidence>
<dbReference type="InterPro" id="IPR006598">
    <property type="entry name" value="CAP10"/>
</dbReference>
<accession>A0A2X0KK11</accession>
<dbReference type="Proteomes" id="UP000249723">
    <property type="component" value="Unassembled WGS sequence"/>
</dbReference>
<evidence type="ECO:0000259" key="2">
    <source>
        <dbReference type="SMART" id="SM00672"/>
    </source>
</evidence>
<proteinExistence type="predicted"/>
<gene>
    <name evidence="3" type="ORF">BZ3500_MVSOF-1268-A1-R1_CHR6-3G08919</name>
</gene>